<dbReference type="FunFam" id="3.30.430.20:FF:000002">
    <property type="entry name" value="Cysteine-rich receptor-like protein kinase 10"/>
    <property type="match status" value="1"/>
</dbReference>
<comment type="similarity">
    <text evidence="6">Belongs to the cysteine-rich repeat secretory protein family.</text>
</comment>
<sequence length="239" mass="26686">MSSTSSFYLLAFSLLLQGVFGVDPLFNFCSNTGNFTAGGPYETNLNKLFDYLSYQAPPSGFGVGSIGQNSEQTYGLTLCRGDVSSSDCKTCIVDAGFEILKRCPYNKGAIIWYDNCLLKYSNMDFFGQTDLQNRFYMYNLNNVSDPVQFNQKTKELLRQLATEAYANQKFYSTGTMELGESHKLYGLTQCTRDISRDDCKKCLDEIIGELPSCCDGKEGGRVVGGSCNFRYEIYPFVNA</sequence>
<evidence type="ECO:0000259" key="8">
    <source>
        <dbReference type="PROSITE" id="PS51473"/>
    </source>
</evidence>
<dbReference type="STRING" id="3775.A0A1Q3CIA5"/>
<evidence type="ECO:0000256" key="3">
    <source>
        <dbReference type="ARBA" id="ARBA00022729"/>
    </source>
</evidence>
<comment type="caution">
    <text evidence="9">The sequence shown here is derived from an EMBL/GenBank/DDBJ whole genome shotgun (WGS) entry which is preliminary data.</text>
</comment>
<dbReference type="PANTHER" id="PTHR32411">
    <property type="entry name" value="CYSTEINE-RICH REPEAT SECRETORY PROTEIN 38-RELATED"/>
    <property type="match status" value="1"/>
</dbReference>
<evidence type="ECO:0000256" key="5">
    <source>
        <dbReference type="ARBA" id="ARBA00023180"/>
    </source>
</evidence>
<evidence type="ECO:0000256" key="2">
    <source>
        <dbReference type="ARBA" id="ARBA00022525"/>
    </source>
</evidence>
<dbReference type="InParanoid" id="A0A1Q3CIA5"/>
<keyword evidence="10" id="KW-1185">Reference proteome</keyword>
<evidence type="ECO:0000256" key="7">
    <source>
        <dbReference type="SAM" id="SignalP"/>
    </source>
</evidence>
<dbReference type="Gene3D" id="3.30.430.20">
    <property type="entry name" value="Gnk2 domain, C-X8-C-X2-C motif"/>
    <property type="match status" value="2"/>
</dbReference>
<evidence type="ECO:0000313" key="9">
    <source>
        <dbReference type="EMBL" id="GAV79957.1"/>
    </source>
</evidence>
<dbReference type="FunFam" id="3.30.430.20:FF:000009">
    <property type="entry name" value="Cysteine-rich receptor-like protein kinase 28"/>
    <property type="match status" value="1"/>
</dbReference>
<name>A0A1Q3CIA5_CEPFO</name>
<feature type="domain" description="Gnk2-homologous" evidence="8">
    <location>
        <begin position="23"/>
        <end position="125"/>
    </location>
</feature>
<dbReference type="InterPro" id="IPR038408">
    <property type="entry name" value="GNK2_sf"/>
</dbReference>
<dbReference type="Pfam" id="PF01657">
    <property type="entry name" value="Stress-antifung"/>
    <property type="match status" value="2"/>
</dbReference>
<dbReference type="FunCoup" id="A0A1Q3CIA5">
    <property type="interactions" value="71"/>
</dbReference>
<feature type="signal peptide" evidence="7">
    <location>
        <begin position="1"/>
        <end position="21"/>
    </location>
</feature>
<dbReference type="OrthoDB" id="696781at2759"/>
<feature type="chain" id="PRO_5012953200" evidence="7">
    <location>
        <begin position="22"/>
        <end position="239"/>
    </location>
</feature>
<protein>
    <submittedName>
        <fullName evidence="9">Stress-antifung domain-containing protein</fullName>
    </submittedName>
</protein>
<keyword evidence="3 7" id="KW-0732">Signal</keyword>
<organism evidence="9 10">
    <name type="scientific">Cephalotus follicularis</name>
    <name type="common">Albany pitcher plant</name>
    <dbReference type="NCBI Taxonomy" id="3775"/>
    <lineage>
        <taxon>Eukaryota</taxon>
        <taxon>Viridiplantae</taxon>
        <taxon>Streptophyta</taxon>
        <taxon>Embryophyta</taxon>
        <taxon>Tracheophyta</taxon>
        <taxon>Spermatophyta</taxon>
        <taxon>Magnoliopsida</taxon>
        <taxon>eudicotyledons</taxon>
        <taxon>Gunneridae</taxon>
        <taxon>Pentapetalae</taxon>
        <taxon>rosids</taxon>
        <taxon>fabids</taxon>
        <taxon>Oxalidales</taxon>
        <taxon>Cephalotaceae</taxon>
        <taxon>Cephalotus</taxon>
    </lineage>
</organism>
<dbReference type="AlphaFoldDB" id="A0A1Q3CIA5"/>
<keyword evidence="4" id="KW-0677">Repeat</keyword>
<accession>A0A1Q3CIA5</accession>
<evidence type="ECO:0000256" key="6">
    <source>
        <dbReference type="ARBA" id="ARBA00038515"/>
    </source>
</evidence>
<dbReference type="GO" id="GO:0005576">
    <property type="term" value="C:extracellular region"/>
    <property type="evidence" value="ECO:0007669"/>
    <property type="project" value="UniProtKB-SubCell"/>
</dbReference>
<gene>
    <name evidence="9" type="ORF">CFOL_v3_23419</name>
</gene>
<feature type="domain" description="Gnk2-homologous" evidence="8">
    <location>
        <begin position="131"/>
        <end position="236"/>
    </location>
</feature>
<dbReference type="PROSITE" id="PS51473">
    <property type="entry name" value="GNK2"/>
    <property type="match status" value="2"/>
</dbReference>
<dbReference type="Proteomes" id="UP000187406">
    <property type="component" value="Unassembled WGS sequence"/>
</dbReference>
<reference evidence="10" key="1">
    <citation type="submission" date="2016-04" db="EMBL/GenBank/DDBJ databases">
        <title>Cephalotus genome sequencing.</title>
        <authorList>
            <person name="Fukushima K."/>
            <person name="Hasebe M."/>
            <person name="Fang X."/>
        </authorList>
    </citation>
    <scope>NUCLEOTIDE SEQUENCE [LARGE SCALE GENOMIC DNA]</scope>
    <source>
        <strain evidence="10">cv. St1</strain>
    </source>
</reference>
<dbReference type="PANTHER" id="PTHR32411:SF43">
    <property type="entry name" value="CYSTEINE-RICH REPEAT SECRETORY PROTEIN 38"/>
    <property type="match status" value="1"/>
</dbReference>
<dbReference type="InterPro" id="IPR050581">
    <property type="entry name" value="CRR_secretory_protein"/>
</dbReference>
<evidence type="ECO:0000256" key="4">
    <source>
        <dbReference type="ARBA" id="ARBA00022737"/>
    </source>
</evidence>
<dbReference type="EMBL" id="BDDD01002084">
    <property type="protein sequence ID" value="GAV79957.1"/>
    <property type="molecule type" value="Genomic_DNA"/>
</dbReference>
<dbReference type="CDD" id="cd23509">
    <property type="entry name" value="Gnk2-like"/>
    <property type="match status" value="2"/>
</dbReference>
<evidence type="ECO:0000313" key="10">
    <source>
        <dbReference type="Proteomes" id="UP000187406"/>
    </source>
</evidence>
<keyword evidence="5" id="KW-0325">Glycoprotein</keyword>
<keyword evidence="2" id="KW-0964">Secreted</keyword>
<dbReference type="InterPro" id="IPR002902">
    <property type="entry name" value="GNK2"/>
</dbReference>
<evidence type="ECO:0000256" key="1">
    <source>
        <dbReference type="ARBA" id="ARBA00004613"/>
    </source>
</evidence>
<proteinExistence type="inferred from homology"/>
<comment type="subcellular location">
    <subcellularLocation>
        <location evidence="1">Secreted</location>
    </subcellularLocation>
</comment>